<sequence length="73" mass="8021">MHVFHNFEDGGVTHKSPHSLSSYYSLLQPEIFSLERLIEAAPLPLSERGELAQIIAIRFSSGASRALSIAPTQ</sequence>
<evidence type="ECO:0000313" key="1">
    <source>
        <dbReference type="EMBL" id="KZL21139.1"/>
    </source>
</evidence>
<dbReference type="AlphaFoldDB" id="A0A161V861"/>
<dbReference type="STRING" id="989403.SAMN05421798_10527"/>
<dbReference type="PATRIC" id="fig|989403.3.peg.448"/>
<reference evidence="1 2" key="1">
    <citation type="journal article" date="2016" name="Front. Microbiol.">
        <title>Comparative Genomic Analysis Reveals a Diverse Repertoire of Genes Involved in Prokaryote-Eukaryote Interactions within the Pseudovibrio Genus.</title>
        <authorList>
            <person name="Romano S."/>
            <person name="Fernandez-Guerra A."/>
            <person name="Reen F.J."/>
            <person name="Glockner F.O."/>
            <person name="Crowley S.P."/>
            <person name="O'Sullivan O."/>
            <person name="Cotter P.D."/>
            <person name="Adams C."/>
            <person name="Dobson A.D."/>
            <person name="O'Gara F."/>
        </authorList>
    </citation>
    <scope>NUCLEOTIDE SEQUENCE [LARGE SCALE GENOMIC DNA]</scope>
    <source>
        <strain evidence="1 2">Ad2</strain>
    </source>
</reference>
<dbReference type="Proteomes" id="UP000076577">
    <property type="component" value="Unassembled WGS sequence"/>
</dbReference>
<accession>A0A161V861</accession>
<dbReference type="RefSeq" id="WP_068001497.1">
    <property type="nucleotide sequence ID" value="NZ_FOFM01000005.1"/>
</dbReference>
<name>A0A161V861_9HYPH</name>
<organism evidence="1 2">
    <name type="scientific">Pseudovibrio axinellae</name>
    <dbReference type="NCBI Taxonomy" id="989403"/>
    <lineage>
        <taxon>Bacteria</taxon>
        <taxon>Pseudomonadati</taxon>
        <taxon>Pseudomonadota</taxon>
        <taxon>Alphaproteobacteria</taxon>
        <taxon>Hyphomicrobiales</taxon>
        <taxon>Stappiaceae</taxon>
        <taxon>Pseudovibrio</taxon>
    </lineage>
</organism>
<dbReference type="EMBL" id="LMCB01000004">
    <property type="protein sequence ID" value="KZL21139.1"/>
    <property type="molecule type" value="Genomic_DNA"/>
</dbReference>
<comment type="caution">
    <text evidence="1">The sequence shown here is derived from an EMBL/GenBank/DDBJ whole genome shotgun (WGS) entry which is preliminary data.</text>
</comment>
<protein>
    <submittedName>
        <fullName evidence="1">Uncharacterized protein</fullName>
    </submittedName>
</protein>
<gene>
    <name evidence="1" type="ORF">PsAD2_00423</name>
</gene>
<dbReference type="OrthoDB" id="9916352at2"/>
<proteinExistence type="predicted"/>
<evidence type="ECO:0000313" key="2">
    <source>
        <dbReference type="Proteomes" id="UP000076577"/>
    </source>
</evidence>
<keyword evidence="2" id="KW-1185">Reference proteome</keyword>